<dbReference type="InterPro" id="IPR002772">
    <property type="entry name" value="Glyco_hydro_3_C"/>
</dbReference>
<proteinExistence type="inferred from homology"/>
<accession>Q9RH03</accession>
<protein>
    <submittedName>
        <fullName evidence="5">Beta-glucosidase</fullName>
    </submittedName>
</protein>
<evidence type="ECO:0000256" key="3">
    <source>
        <dbReference type="SAM" id="SignalP"/>
    </source>
</evidence>
<keyword evidence="2" id="KW-0378">Hydrolase</keyword>
<evidence type="ECO:0000259" key="4">
    <source>
        <dbReference type="SMART" id="SM01217"/>
    </source>
</evidence>
<dbReference type="SUPFAM" id="SSF51445">
    <property type="entry name" value="(Trans)glycosidases"/>
    <property type="match status" value="1"/>
</dbReference>
<name>Q9RH03_NIVIR</name>
<dbReference type="GO" id="GO:0004553">
    <property type="term" value="F:hydrolase activity, hydrolyzing O-glycosyl compounds"/>
    <property type="evidence" value="ECO:0007669"/>
    <property type="project" value="InterPro"/>
</dbReference>
<dbReference type="InterPro" id="IPR001764">
    <property type="entry name" value="Glyco_hydro_3_N"/>
</dbReference>
<dbReference type="PANTHER" id="PTHR42715">
    <property type="entry name" value="BETA-GLUCOSIDASE"/>
    <property type="match status" value="1"/>
</dbReference>
<dbReference type="InterPro" id="IPR017853">
    <property type="entry name" value="GH"/>
</dbReference>
<dbReference type="Gene3D" id="2.60.40.10">
    <property type="entry name" value="Immunoglobulins"/>
    <property type="match status" value="1"/>
</dbReference>
<evidence type="ECO:0000256" key="1">
    <source>
        <dbReference type="ARBA" id="ARBA00005336"/>
    </source>
</evidence>
<dbReference type="PRINTS" id="PR00133">
    <property type="entry name" value="GLHYDRLASE3"/>
</dbReference>
<dbReference type="Pfam" id="PF14310">
    <property type="entry name" value="Fn3-like"/>
    <property type="match status" value="1"/>
</dbReference>
<feature type="chain" id="PRO_5004331743" evidence="3">
    <location>
        <begin position="27"/>
        <end position="732"/>
    </location>
</feature>
<evidence type="ECO:0000313" key="5">
    <source>
        <dbReference type="EMBL" id="AAF21798.1"/>
    </source>
</evidence>
<dbReference type="Pfam" id="PF01915">
    <property type="entry name" value="Glyco_hydro_3_C"/>
    <property type="match status" value="1"/>
</dbReference>
<organism evidence="5">
    <name type="scientific">Niveispirillum irakense</name>
    <name type="common">Azospirillum irakense</name>
    <dbReference type="NCBI Taxonomy" id="34011"/>
    <lineage>
        <taxon>Bacteria</taxon>
        <taxon>Pseudomonadati</taxon>
        <taxon>Pseudomonadota</taxon>
        <taxon>Alphaproteobacteria</taxon>
        <taxon>Rhodospirillales</taxon>
        <taxon>Azospirillaceae</taxon>
        <taxon>Niveispirillum</taxon>
    </lineage>
</organism>
<dbReference type="GO" id="GO:0005975">
    <property type="term" value="P:carbohydrate metabolic process"/>
    <property type="evidence" value="ECO:0007669"/>
    <property type="project" value="InterPro"/>
</dbReference>
<dbReference type="Gene3D" id="3.20.20.300">
    <property type="entry name" value="Glycoside hydrolase, family 3, N-terminal domain"/>
    <property type="match status" value="1"/>
</dbReference>
<dbReference type="SUPFAM" id="SSF52279">
    <property type="entry name" value="Beta-D-glucan exohydrolase, C-terminal domain"/>
    <property type="match status" value="1"/>
</dbReference>
<dbReference type="CAZy" id="GH3">
    <property type="family name" value="Glycoside Hydrolase Family 3"/>
</dbReference>
<gene>
    <name evidence="5" type="primary">salA</name>
</gene>
<comment type="similarity">
    <text evidence="1">Belongs to the glycosyl hydrolase 3 family.</text>
</comment>
<dbReference type="InterPro" id="IPR013783">
    <property type="entry name" value="Ig-like_fold"/>
</dbReference>
<dbReference type="InterPro" id="IPR036881">
    <property type="entry name" value="Glyco_hydro_3_C_sf"/>
</dbReference>
<dbReference type="Pfam" id="PF00933">
    <property type="entry name" value="Glyco_hydro_3"/>
    <property type="match status" value="1"/>
</dbReference>
<reference evidence="5" key="1">
    <citation type="submission" date="1998-09" db="EMBL/GenBank/DDBJ databases">
        <title>The salA and salB genes encode two beta-glucosidases in Azospirillum irakense.</title>
        <authorList>
            <person name="Faure D."/>
            <person name="Desair J."/>
            <person name="Keijers V."/>
            <person name="Proost P."/>
            <person name="Henrissat B."/>
            <person name="Vanderleyden J."/>
        </authorList>
    </citation>
    <scope>NUCLEOTIDE SEQUENCE</scope>
    <source>
        <strain evidence="5">KBC1</strain>
    </source>
</reference>
<evidence type="ECO:0000256" key="2">
    <source>
        <dbReference type="ARBA" id="ARBA00022801"/>
    </source>
</evidence>
<dbReference type="InterPro" id="IPR026891">
    <property type="entry name" value="Fn3-like"/>
</dbReference>
<dbReference type="InterPro" id="IPR050288">
    <property type="entry name" value="Cellulose_deg_GH3"/>
</dbReference>
<dbReference type="PANTHER" id="PTHR42715:SF10">
    <property type="entry name" value="BETA-GLUCOSIDASE"/>
    <property type="match status" value="1"/>
</dbReference>
<dbReference type="Gene3D" id="3.40.50.1700">
    <property type="entry name" value="Glycoside hydrolase family 3 C-terminal domain"/>
    <property type="match status" value="1"/>
</dbReference>
<dbReference type="AlphaFoldDB" id="Q9RH03"/>
<dbReference type="InterPro" id="IPR036962">
    <property type="entry name" value="Glyco_hydro_3_N_sf"/>
</dbReference>
<sequence>MKVHQLFKAALATSLCLTAFAGGAMAQAKGAWQNTSLSPDERARLLDAELTLDERISLLHGPMPLPFPGSPPIPEGPSLVPVIFPGVPRLGIPALKETDASLGVTNPMNVRPGDTATALPSGLALASTFNPKLSYDGGAAIAKEAASKGFNVLLAGGANLARDPRNGRNFEYLGEDPLLAGILAGESIRGIQSQNIISTVKHFSLNGQETNRHWGNSVIDEAAHRESDLLAFQIAIERGQPGSVMCAYNLVNGAYSCGNDHLLNKVLKGDWGYKGWVMSDWGAVPATDFALKGLDQQSGQQLDEKIWFGDLLKEAAAAGTIPAERLSDMSRRILRSMFAAGFFDGKPGKPVVDLDAHAAIAKQVADEGIVLLANDKGLLPLAAGSQKIAVIGGFADQGVLSGAGSSQVTSVGGNPVVIPVGGEGMLAAFLRQAYHNSSPLKALKERLPNATIRFNDGRYSAAAAALARQSDIVILFANQWMSEGMDAYDLKLPQGQDALIEAVAEANPNAVIVLQTGGPVLMPWKDKVGAIVSAWYSGQKGGEAIADILVGKTNPSGRLPSTFPASADQYPHPEVPGWNLPEKQQFDVVYEEGSDVGYRRFAAKGMKPLFPFGHGLSYTTFAYDKLKVKGGETLEVSFQVTNTGKLQGKDAPQIYLAGANGQKLQRLIGFEKIDLKPGERRTVTIKADPRLLARFDEQGHQWRIDGGDYDVVVGRSATMTVLSGKAASASVP</sequence>
<keyword evidence="3" id="KW-0732">Signal</keyword>
<feature type="domain" description="Fibronectin type III-like" evidence="4">
    <location>
        <begin position="650"/>
        <end position="717"/>
    </location>
</feature>
<dbReference type="SMART" id="SM01217">
    <property type="entry name" value="Fn3_like"/>
    <property type="match status" value="1"/>
</dbReference>
<feature type="signal peptide" evidence="3">
    <location>
        <begin position="1"/>
        <end position="26"/>
    </location>
</feature>
<dbReference type="EMBL" id="AF090429">
    <property type="protein sequence ID" value="AAF21798.1"/>
    <property type="molecule type" value="Genomic_DNA"/>
</dbReference>